<dbReference type="InterPro" id="IPR046796">
    <property type="entry name" value="Transposase_32_dom"/>
</dbReference>
<feature type="compositionally biased region" description="Polar residues" evidence="1">
    <location>
        <begin position="30"/>
        <end position="45"/>
    </location>
</feature>
<name>A0A392MQ42_9FABA</name>
<evidence type="ECO:0000313" key="3">
    <source>
        <dbReference type="EMBL" id="MCH88394.1"/>
    </source>
</evidence>
<accession>A0A392MQ42</accession>
<evidence type="ECO:0000259" key="2">
    <source>
        <dbReference type="Pfam" id="PF20167"/>
    </source>
</evidence>
<protein>
    <submittedName>
        <fullName evidence="3">Envelope-like protein</fullName>
    </submittedName>
</protein>
<feature type="region of interest" description="Disordered" evidence="1">
    <location>
        <begin position="1"/>
        <end position="255"/>
    </location>
</feature>
<keyword evidence="4" id="KW-1185">Reference proteome</keyword>
<feature type="compositionally biased region" description="Basic and acidic residues" evidence="1">
    <location>
        <begin position="85"/>
        <end position="96"/>
    </location>
</feature>
<evidence type="ECO:0000256" key="1">
    <source>
        <dbReference type="SAM" id="MobiDB-lite"/>
    </source>
</evidence>
<feature type="non-terminal residue" evidence="3">
    <location>
        <position position="1"/>
    </location>
</feature>
<organism evidence="3 4">
    <name type="scientific">Trifolium medium</name>
    <dbReference type="NCBI Taxonomy" id="97028"/>
    <lineage>
        <taxon>Eukaryota</taxon>
        <taxon>Viridiplantae</taxon>
        <taxon>Streptophyta</taxon>
        <taxon>Embryophyta</taxon>
        <taxon>Tracheophyta</taxon>
        <taxon>Spermatophyta</taxon>
        <taxon>Magnoliopsida</taxon>
        <taxon>eudicotyledons</taxon>
        <taxon>Gunneridae</taxon>
        <taxon>Pentapetalae</taxon>
        <taxon>rosids</taxon>
        <taxon>fabids</taxon>
        <taxon>Fabales</taxon>
        <taxon>Fabaceae</taxon>
        <taxon>Papilionoideae</taxon>
        <taxon>50 kb inversion clade</taxon>
        <taxon>NPAAA clade</taxon>
        <taxon>Hologalegina</taxon>
        <taxon>IRL clade</taxon>
        <taxon>Trifolieae</taxon>
        <taxon>Trifolium</taxon>
    </lineage>
</organism>
<feature type="compositionally biased region" description="Basic and acidic residues" evidence="1">
    <location>
        <begin position="19"/>
        <end position="29"/>
    </location>
</feature>
<dbReference type="AlphaFoldDB" id="A0A392MQ42"/>
<feature type="compositionally biased region" description="Polar residues" evidence="1">
    <location>
        <begin position="170"/>
        <end position="195"/>
    </location>
</feature>
<dbReference type="EMBL" id="LXQA010014091">
    <property type="protein sequence ID" value="MCH88394.1"/>
    <property type="molecule type" value="Genomic_DNA"/>
</dbReference>
<feature type="compositionally biased region" description="Low complexity" evidence="1">
    <location>
        <begin position="206"/>
        <end position="216"/>
    </location>
</feature>
<comment type="caution">
    <text evidence="3">The sequence shown here is derived from an EMBL/GenBank/DDBJ whole genome shotgun (WGS) entry which is preliminary data.</text>
</comment>
<feature type="compositionally biased region" description="Polar residues" evidence="1">
    <location>
        <begin position="101"/>
        <end position="125"/>
    </location>
</feature>
<proteinExistence type="predicted"/>
<evidence type="ECO:0000313" key="4">
    <source>
        <dbReference type="Proteomes" id="UP000265520"/>
    </source>
</evidence>
<sequence>ESDTEIHGATDGTNVDAKTLGKEKLEETLGKSTAGTTDGVNTRVSHTGDVPDNVTANTSAKFWSDDEDDRAPENEPPENVVPETPKADVRSEKQKTPENVMHSNASDTNTVVNSQSEESMKTVSENFDDAPTEKHTGGNNNVIDLEDDAGSKEKYVEDVPVTNRSKRLRSNSGKGVATSSQKTNTPSKGKKNSTPAKKPVNFGPPRSASKVNVSSAKGKKSSKRKEPLSSDSEIEEEAVKVTTGGSSRKTVKGKKVPLNVPPAPLDNVSFHFEDGSTKWRYVFYRRLSLEKNLSPELLQCQELVSLIEAIGLIKTVKDLGNCYEKLVKEFLINIGEDCNDPENPEFGKVFVRGRCTNFSPAVVNKFLGRSAETAPAMQVSNDEIFKTLTNNQVRKWSGNIQSAKLTAKYALLNKIGVINWVPTRQNSEVSIGMAKFIYAIGTSCNDPKFNIRHLVILLSDK</sequence>
<gene>
    <name evidence="3" type="ORF">A2U01_0009279</name>
</gene>
<dbReference type="Pfam" id="PF20167">
    <property type="entry name" value="Transposase_32"/>
    <property type="match status" value="1"/>
</dbReference>
<feature type="domain" description="Putative plant transposon protein" evidence="2">
    <location>
        <begin position="313"/>
        <end position="454"/>
    </location>
</feature>
<reference evidence="3 4" key="1">
    <citation type="journal article" date="2018" name="Front. Plant Sci.">
        <title>Red Clover (Trifolium pratense) and Zigzag Clover (T. medium) - A Picture of Genomic Similarities and Differences.</title>
        <authorList>
            <person name="Dluhosova J."/>
            <person name="Istvanek J."/>
            <person name="Nedelnik J."/>
            <person name="Repkova J."/>
        </authorList>
    </citation>
    <scope>NUCLEOTIDE SEQUENCE [LARGE SCALE GENOMIC DNA]</scope>
    <source>
        <strain evidence="4">cv. 10/8</strain>
        <tissue evidence="3">Leaf</tissue>
    </source>
</reference>
<dbReference type="Proteomes" id="UP000265520">
    <property type="component" value="Unassembled WGS sequence"/>
</dbReference>